<evidence type="ECO:0000313" key="3">
    <source>
        <dbReference type="Proteomes" id="UP000281474"/>
    </source>
</evidence>
<keyword evidence="1" id="KW-0472">Membrane</keyword>
<evidence type="ECO:0000313" key="2">
    <source>
        <dbReference type="EMBL" id="RLV58732.1"/>
    </source>
</evidence>
<dbReference type="OrthoDB" id="9790409at2"/>
<comment type="caution">
    <text evidence="2">The sequence shown here is derived from an EMBL/GenBank/DDBJ whole genome shotgun (WGS) entry which is preliminary data.</text>
</comment>
<dbReference type="Proteomes" id="UP000281474">
    <property type="component" value="Unassembled WGS sequence"/>
</dbReference>
<keyword evidence="3" id="KW-1185">Reference proteome</keyword>
<reference evidence="2 3" key="1">
    <citation type="submission" date="2018-09" db="EMBL/GenBank/DDBJ databases">
        <title>Phylogeny of the Shewanellaceae, and recommendation for two new genera, Pseudoshewanella and Parashewanella.</title>
        <authorList>
            <person name="Wang G."/>
        </authorList>
    </citation>
    <scope>NUCLEOTIDE SEQUENCE [LARGE SCALE GENOMIC DNA]</scope>
    <source>
        <strain evidence="2 3">C51</strain>
    </source>
</reference>
<dbReference type="RefSeq" id="WP_121839976.1">
    <property type="nucleotide sequence ID" value="NZ_ML014807.1"/>
</dbReference>
<dbReference type="Pfam" id="PF20398">
    <property type="entry name" value="DUF6691"/>
    <property type="match status" value="1"/>
</dbReference>
<accession>A0A3L8PXD6</accession>
<gene>
    <name evidence="2" type="ORF">D5018_15860</name>
</gene>
<dbReference type="AlphaFoldDB" id="A0A3L8PXD6"/>
<name>A0A3L8PXD6_9GAMM</name>
<keyword evidence="1" id="KW-1133">Transmembrane helix</keyword>
<evidence type="ECO:0000256" key="1">
    <source>
        <dbReference type="SAM" id="Phobius"/>
    </source>
</evidence>
<sequence length="138" mass="14811">MKHGLISLASGLFFGIGMAISGMVNPNNVIGFLDIFGNWNPSLIFVMGGALAVFMPSYLLVIKPRVRPIFESTFSFNLKKNIDKNLVFGASLFGVGWGLAGICPGPAVTALSAFNLDALFFLVFMMIGMKLAGLMRAK</sequence>
<dbReference type="InterPro" id="IPR046513">
    <property type="entry name" value="DUF6691"/>
</dbReference>
<feature type="transmembrane region" description="Helical" evidence="1">
    <location>
        <begin position="113"/>
        <end position="132"/>
    </location>
</feature>
<feature type="transmembrane region" description="Helical" evidence="1">
    <location>
        <begin position="86"/>
        <end position="107"/>
    </location>
</feature>
<feature type="transmembrane region" description="Helical" evidence="1">
    <location>
        <begin position="43"/>
        <end position="62"/>
    </location>
</feature>
<organism evidence="2 3">
    <name type="scientific">Parashewanella curva</name>
    <dbReference type="NCBI Taxonomy" id="2338552"/>
    <lineage>
        <taxon>Bacteria</taxon>
        <taxon>Pseudomonadati</taxon>
        <taxon>Pseudomonadota</taxon>
        <taxon>Gammaproteobacteria</taxon>
        <taxon>Alteromonadales</taxon>
        <taxon>Shewanellaceae</taxon>
        <taxon>Parashewanella</taxon>
    </lineage>
</organism>
<keyword evidence="1" id="KW-0812">Transmembrane</keyword>
<protein>
    <submittedName>
        <fullName evidence="2">YeeE/YedE family protein</fullName>
    </submittedName>
</protein>
<proteinExistence type="predicted"/>
<dbReference type="EMBL" id="QZEI01000058">
    <property type="protein sequence ID" value="RLV58732.1"/>
    <property type="molecule type" value="Genomic_DNA"/>
</dbReference>